<dbReference type="Proteomes" id="UP000620874">
    <property type="component" value="Unassembled WGS sequence"/>
</dbReference>
<comment type="caution">
    <text evidence="1">The sequence shown here is derived from an EMBL/GenBank/DDBJ whole genome shotgun (WGS) entry which is preliminary data.</text>
</comment>
<organism evidence="1 2">
    <name type="scientific">Phocaeicola intestinalis</name>
    <dbReference type="NCBI Taxonomy" id="2762212"/>
    <lineage>
        <taxon>Bacteria</taxon>
        <taxon>Pseudomonadati</taxon>
        <taxon>Bacteroidota</taxon>
        <taxon>Bacteroidia</taxon>
        <taxon>Bacteroidales</taxon>
        <taxon>Bacteroidaceae</taxon>
        <taxon>Phocaeicola</taxon>
    </lineage>
</organism>
<sequence length="278" mass="31027">MMKRLINYIGLVVAVALVVSCSSSRKVARTPMIGGLTGTDYIEKVIELSPVWQSLSGKVTLSLSTPEGVSKVGSATLRLKRDESIQLSVAPLLGIEMARLEISPDGILALDRLNKRYVQVSFEEVNSWAHTDLSFAVLQSLFLNELFVPGKQRVAVTDAGDFRVSLADGRAVLETQDSEQLTYRFYTSTDKGWLEESNIGLADTPYSLQWKYDAFQLLKDRFFPEQMYVTIQGTGKQVGVGMEFSRLNVGGNWEARTEVPSRYKRVQVDELLKMLVSK</sequence>
<name>A0ABR8YBF3_9BACT</name>
<dbReference type="PROSITE" id="PS51257">
    <property type="entry name" value="PROKAR_LIPOPROTEIN"/>
    <property type="match status" value="1"/>
</dbReference>
<proteinExistence type="predicted"/>
<accession>A0ABR8YBF3</accession>
<dbReference type="Pfam" id="PF14125">
    <property type="entry name" value="DUF4292"/>
    <property type="match status" value="1"/>
</dbReference>
<dbReference type="EMBL" id="JACSPP010000055">
    <property type="protein sequence ID" value="MBD8041542.1"/>
    <property type="molecule type" value="Genomic_DNA"/>
</dbReference>
<evidence type="ECO:0000313" key="1">
    <source>
        <dbReference type="EMBL" id="MBD8041542.1"/>
    </source>
</evidence>
<evidence type="ECO:0000313" key="2">
    <source>
        <dbReference type="Proteomes" id="UP000620874"/>
    </source>
</evidence>
<dbReference type="InterPro" id="IPR025634">
    <property type="entry name" value="DUF4292"/>
</dbReference>
<protein>
    <submittedName>
        <fullName evidence="1">DUF4292 domain-containing protein</fullName>
    </submittedName>
</protein>
<reference evidence="1 2" key="1">
    <citation type="submission" date="2020-08" db="EMBL/GenBank/DDBJ databases">
        <title>A Genomic Blueprint of the Chicken Gut Microbiome.</title>
        <authorList>
            <person name="Gilroy R."/>
            <person name="Ravi A."/>
            <person name="Getino M."/>
            <person name="Pursley I."/>
            <person name="Horton D.L."/>
            <person name="Alikhan N.-F."/>
            <person name="Baker D."/>
            <person name="Gharbi K."/>
            <person name="Hall N."/>
            <person name="Watson M."/>
            <person name="Adriaenssens E.M."/>
            <person name="Foster-Nyarko E."/>
            <person name="Jarju S."/>
            <person name="Secka A."/>
            <person name="Antonio M."/>
            <person name="Oren A."/>
            <person name="Chaudhuri R."/>
            <person name="La Ragione R.M."/>
            <person name="Hildebrand F."/>
            <person name="Pallen M.J."/>
        </authorList>
    </citation>
    <scope>NUCLEOTIDE SEQUENCE [LARGE SCALE GENOMIC DNA]</scope>
    <source>
        <strain evidence="1 2">Sa1CVN1</strain>
    </source>
</reference>
<gene>
    <name evidence="1" type="ORF">H9625_14045</name>
</gene>
<keyword evidence="2" id="KW-1185">Reference proteome</keyword>